<dbReference type="PANTHER" id="PTHR34219:SF6">
    <property type="entry name" value="BLR3280 PROTEIN"/>
    <property type="match status" value="1"/>
</dbReference>
<protein>
    <recommendedName>
        <fullName evidence="4">PepSY domain-containing protein</fullName>
    </recommendedName>
</protein>
<dbReference type="PANTHER" id="PTHR34219">
    <property type="entry name" value="IRON-REGULATED INNER MEMBRANE PROTEIN-RELATED"/>
    <property type="match status" value="1"/>
</dbReference>
<accession>A0ABX1WZ09</accession>
<evidence type="ECO:0000256" key="1">
    <source>
        <dbReference type="SAM" id="Phobius"/>
    </source>
</evidence>
<evidence type="ECO:0000313" key="2">
    <source>
        <dbReference type="EMBL" id="NOU61133.1"/>
    </source>
</evidence>
<evidence type="ECO:0008006" key="4">
    <source>
        <dbReference type="Google" id="ProtNLM"/>
    </source>
</evidence>
<dbReference type="InterPro" id="IPR005625">
    <property type="entry name" value="PepSY-ass_TM"/>
</dbReference>
<dbReference type="RefSeq" id="WP_171596400.1">
    <property type="nucleotide sequence ID" value="NZ_RZNH01000028.1"/>
</dbReference>
<feature type="transmembrane region" description="Helical" evidence="1">
    <location>
        <begin position="438"/>
        <end position="461"/>
    </location>
</feature>
<dbReference type="EMBL" id="RZNH01000028">
    <property type="protein sequence ID" value="NOU61133.1"/>
    <property type="molecule type" value="Genomic_DNA"/>
</dbReference>
<dbReference type="Proteomes" id="UP000732105">
    <property type="component" value="Unassembled WGS sequence"/>
</dbReference>
<sequence length="476" mass="55298">MSLMFVAWFVSGIVLIFDGFPHASREGRFLHLEEFKEADFEVIQAPPASFKGKVSLELSEGRAVYRVKTGKKAQKTYDAVSLQPIASFGEDHAKQLSSSFNGYPVKKIEKIDELDDWTPWSYYKPLLPFYKCSMSDPAHSVLYISEKTGEIVQETNRRARWSARFGAIPHWIYFKKLRMAKDTWRLVVIILSSIGILMTLTGIYAGIVRIRKRKKESISPYKKFWYKWHHLTGFFFGLFVFTFILSGLISVANIPDWMVGVNSKEKKKISWNQKLDLAAFENTTPKEIFKGLKNKTGIRKIEWKTVFGQPQFRVYYHDYQQSEVYCLKGGNVVPQKKFSLSDIENQAKVICKDLPFTLSHQANYDNYYSGSAMHYLPSTAYKIELSDAAQTWLYIDPASGERIKKLTKNSRVRRWLYRFLHTFDIPILKKYDWIRKTILLLLSFAGLAVSITGLVISVKWFKRNFKKSVPKKYKTI</sequence>
<gene>
    <name evidence="2" type="ORF">ELS83_15045</name>
</gene>
<reference evidence="2 3" key="1">
    <citation type="submission" date="2018-12" db="EMBL/GenBank/DDBJ databases">
        <title>Marinifilum JC070 sp. nov., a marine bacterium isolated from Yongle Blue Hole in the South China Sea.</title>
        <authorList>
            <person name="Fu T."/>
        </authorList>
    </citation>
    <scope>NUCLEOTIDE SEQUENCE [LARGE SCALE GENOMIC DNA]</scope>
    <source>
        <strain evidence="2 3">JC070</strain>
    </source>
</reference>
<keyword evidence="1" id="KW-0812">Transmembrane</keyword>
<feature type="transmembrane region" description="Helical" evidence="1">
    <location>
        <begin position="184"/>
        <end position="207"/>
    </location>
</feature>
<name>A0ABX1WZ09_9BACT</name>
<comment type="caution">
    <text evidence="2">The sequence shown here is derived from an EMBL/GenBank/DDBJ whole genome shotgun (WGS) entry which is preliminary data.</text>
</comment>
<proteinExistence type="predicted"/>
<dbReference type="Pfam" id="PF03929">
    <property type="entry name" value="PepSY_TM"/>
    <property type="match status" value="1"/>
</dbReference>
<feature type="transmembrane region" description="Helical" evidence="1">
    <location>
        <begin position="228"/>
        <end position="252"/>
    </location>
</feature>
<evidence type="ECO:0000313" key="3">
    <source>
        <dbReference type="Proteomes" id="UP000732105"/>
    </source>
</evidence>
<keyword evidence="1" id="KW-0472">Membrane</keyword>
<keyword evidence="3" id="KW-1185">Reference proteome</keyword>
<organism evidence="2 3">
    <name type="scientific">Marinifilum caeruleilacunae</name>
    <dbReference type="NCBI Taxonomy" id="2499076"/>
    <lineage>
        <taxon>Bacteria</taxon>
        <taxon>Pseudomonadati</taxon>
        <taxon>Bacteroidota</taxon>
        <taxon>Bacteroidia</taxon>
        <taxon>Marinilabiliales</taxon>
        <taxon>Marinifilaceae</taxon>
    </lineage>
</organism>
<keyword evidence="1" id="KW-1133">Transmembrane helix</keyword>